<dbReference type="SUPFAM" id="SSF56276">
    <property type="entry name" value="S-adenosylmethionine decarboxylase"/>
    <property type="match status" value="1"/>
</dbReference>
<feature type="active site" description="Schiff-base intermediate with substrate; via pyruvic acid" evidence="10">
    <location>
        <position position="69"/>
    </location>
</feature>
<keyword evidence="1 10" id="KW-0949">S-adenosyl-L-methionine</keyword>
<feature type="active site" description="Proton donor; for catalytic activity" evidence="10">
    <location>
        <position position="89"/>
    </location>
</feature>
<comment type="function">
    <text evidence="10">Catalyzes the decarboxylation of S-adenosylmethionine to S-adenosylmethioninamine (dcAdoMet), the propylamine donor required for the synthesis of the polyamines spermine and spermidine from the diamine putrescine.</text>
</comment>
<reference evidence="11 12" key="1">
    <citation type="submission" date="2018-08" db="EMBL/GenBank/DDBJ databases">
        <title>A genome reference for cultivated species of the human gut microbiota.</title>
        <authorList>
            <person name="Zou Y."/>
            <person name="Xue W."/>
            <person name="Luo G."/>
        </authorList>
    </citation>
    <scope>NUCLEOTIDE SEQUENCE [LARGE SCALE GENOMIC DNA]</scope>
    <source>
        <strain evidence="11 12">AF14-18</strain>
    </source>
</reference>
<feature type="chain" id="PRO_5044351447" description="S-adenosylmethionine decarboxylase beta chain" evidence="10">
    <location>
        <begin position="1"/>
        <end position="68"/>
    </location>
</feature>
<keyword evidence="7 10" id="KW-0456">Lyase</keyword>
<comment type="cofactor">
    <cofactor evidence="10">
        <name>pyruvate</name>
        <dbReference type="ChEBI" id="CHEBI:15361"/>
    </cofactor>
    <text evidence="10">Binds 1 pyruvoyl group covalently per subunit.</text>
</comment>
<keyword evidence="8 10" id="KW-0704">Schiff base</keyword>
<evidence type="ECO:0000256" key="6">
    <source>
        <dbReference type="ARBA" id="ARBA00023145"/>
    </source>
</evidence>
<feature type="active site" description="Proton acceptor; for processing activity" evidence="10">
    <location>
        <position position="74"/>
    </location>
</feature>
<keyword evidence="5 10" id="KW-0620">Polyamine biosynthesis</keyword>
<feature type="chain" id="PRO_5044351448" description="S-adenosylmethionine decarboxylase alpha chain" evidence="10">
    <location>
        <begin position="69"/>
        <end position="128"/>
    </location>
</feature>
<proteinExistence type="inferred from homology"/>
<evidence type="ECO:0000313" key="11">
    <source>
        <dbReference type="EMBL" id="RGV78983.1"/>
    </source>
</evidence>
<comment type="caution">
    <text evidence="11">The sequence shown here is derived from an EMBL/GenBank/DDBJ whole genome shotgun (WGS) entry which is preliminary data.</text>
</comment>
<dbReference type="Pfam" id="PF02675">
    <property type="entry name" value="AdoMet_dc"/>
    <property type="match status" value="1"/>
</dbReference>
<dbReference type="InterPro" id="IPR016067">
    <property type="entry name" value="S-AdoMet_deCO2ase_core"/>
</dbReference>
<dbReference type="AlphaFoldDB" id="A0A412ZFN1"/>
<dbReference type="EC" id="4.1.1.50" evidence="10"/>
<comment type="caution">
    <text evidence="10">Lacks conserved residue(s) required for the propagation of feature annotation.</text>
</comment>
<comment type="similarity">
    <text evidence="10">Belongs to the prokaryotic AdoMetDC family. Type 1 subfamily.</text>
</comment>
<comment type="catalytic activity">
    <reaction evidence="10">
        <text>S-adenosyl-L-methionine + H(+) = S-adenosyl 3-(methylsulfanyl)propylamine + CO2</text>
        <dbReference type="Rhea" id="RHEA:15981"/>
        <dbReference type="ChEBI" id="CHEBI:15378"/>
        <dbReference type="ChEBI" id="CHEBI:16526"/>
        <dbReference type="ChEBI" id="CHEBI:57443"/>
        <dbReference type="ChEBI" id="CHEBI:59789"/>
        <dbReference type="EC" id="4.1.1.50"/>
    </reaction>
</comment>
<keyword evidence="6 10" id="KW-0865">Zymogen</keyword>
<comment type="pathway">
    <text evidence="10">Amine and polyamine biosynthesis; S-adenosylmethioninamine biosynthesis; S-adenosylmethioninamine from S-adenosyl-L-methionine: step 1/1.</text>
</comment>
<dbReference type="Gene3D" id="3.60.90.10">
    <property type="entry name" value="S-adenosylmethionine decarboxylase"/>
    <property type="match status" value="1"/>
</dbReference>
<dbReference type="HAMAP" id="MF_00464">
    <property type="entry name" value="AdoMetDC_1"/>
    <property type="match status" value="1"/>
</dbReference>
<evidence type="ECO:0000256" key="2">
    <source>
        <dbReference type="ARBA" id="ARBA00022793"/>
    </source>
</evidence>
<dbReference type="InterPro" id="IPR003826">
    <property type="entry name" value="AdoMetDC_fam_prok"/>
</dbReference>
<keyword evidence="2 10" id="KW-0210">Decarboxylase</keyword>
<evidence type="ECO:0000256" key="7">
    <source>
        <dbReference type="ARBA" id="ARBA00023239"/>
    </source>
</evidence>
<dbReference type="GO" id="GO:0008295">
    <property type="term" value="P:spermidine biosynthetic process"/>
    <property type="evidence" value="ECO:0007669"/>
    <property type="project" value="UniProtKB-UniRule"/>
</dbReference>
<dbReference type="UniPathway" id="UPA00331">
    <property type="reaction ID" value="UER00451"/>
</dbReference>
<keyword evidence="4 10" id="KW-0745">Spermidine biosynthesis</keyword>
<evidence type="ECO:0000256" key="3">
    <source>
        <dbReference type="ARBA" id="ARBA00022813"/>
    </source>
</evidence>
<dbReference type="EMBL" id="QRZM01000001">
    <property type="protein sequence ID" value="RGV78983.1"/>
    <property type="molecule type" value="Genomic_DNA"/>
</dbReference>
<organism evidence="11 12">
    <name type="scientific">Enterocloster bolteae</name>
    <dbReference type="NCBI Taxonomy" id="208479"/>
    <lineage>
        <taxon>Bacteria</taxon>
        <taxon>Bacillati</taxon>
        <taxon>Bacillota</taxon>
        <taxon>Clostridia</taxon>
        <taxon>Lachnospirales</taxon>
        <taxon>Lachnospiraceae</taxon>
        <taxon>Enterocloster</taxon>
    </lineage>
</organism>
<protein>
    <recommendedName>
        <fullName evidence="10">S-adenosylmethionine decarboxylase proenzyme</fullName>
        <shortName evidence="10">AdoMetDC</shortName>
        <shortName evidence="10">SAMDC</shortName>
        <ecNumber evidence="10">4.1.1.50</ecNumber>
    </recommendedName>
    <component>
        <recommendedName>
            <fullName evidence="10">S-adenosylmethionine decarboxylase beta chain</fullName>
        </recommendedName>
    </component>
    <component>
        <recommendedName>
            <fullName evidence="10">S-adenosylmethionine decarboxylase alpha chain</fullName>
        </recommendedName>
    </component>
</protein>
<name>A0A412ZFN1_9FIRM</name>
<accession>A0A412ZFN1</accession>
<evidence type="ECO:0000256" key="4">
    <source>
        <dbReference type="ARBA" id="ARBA00023066"/>
    </source>
</evidence>
<evidence type="ECO:0000256" key="9">
    <source>
        <dbReference type="ARBA" id="ARBA00023317"/>
    </source>
</evidence>
<evidence type="ECO:0000256" key="5">
    <source>
        <dbReference type="ARBA" id="ARBA00023115"/>
    </source>
</evidence>
<dbReference type="PANTHER" id="PTHR33866">
    <property type="entry name" value="S-ADENOSYLMETHIONINE DECARBOXYLASE PROENZYME"/>
    <property type="match status" value="1"/>
</dbReference>
<sequence length="128" mass="14157">MTGKETDIAEARQLIVDLYGCRTSCIDDVDSIKNVIHMVCQCIGAGIVEECYHKFSPMGISAVAVITTSHISIHTWPEYGYAAVDIFSCQEDIPGEICRLLTESLKAEQAETRLIKRALNRAKEDVHG</sequence>
<feature type="modified residue" description="Pyruvic acid (Ser); by autocatalysis" evidence="10">
    <location>
        <position position="69"/>
    </location>
</feature>
<dbReference type="Proteomes" id="UP000284543">
    <property type="component" value="Unassembled WGS sequence"/>
</dbReference>
<evidence type="ECO:0000313" key="12">
    <source>
        <dbReference type="Proteomes" id="UP000284543"/>
    </source>
</evidence>
<dbReference type="PANTHER" id="PTHR33866:SF2">
    <property type="entry name" value="S-ADENOSYLMETHIONINE DECARBOXYLASE PROENZYME"/>
    <property type="match status" value="1"/>
</dbReference>
<dbReference type="GO" id="GO:0005829">
    <property type="term" value="C:cytosol"/>
    <property type="evidence" value="ECO:0007669"/>
    <property type="project" value="TreeGrafter"/>
</dbReference>
<dbReference type="GeneID" id="23116303"/>
<comment type="subunit">
    <text evidence="10">Heterotetramer of two alpha and two beta chains arranged as a dimer of alpha/beta heterodimers.</text>
</comment>
<dbReference type="InterPro" id="IPR017716">
    <property type="entry name" value="S-AdoMet_deCOase_pro-enz"/>
</dbReference>
<evidence type="ECO:0000256" key="10">
    <source>
        <dbReference type="HAMAP-Rule" id="MF_00464"/>
    </source>
</evidence>
<dbReference type="RefSeq" id="WP_002571802.1">
    <property type="nucleotide sequence ID" value="NZ_BAABXO010000001.1"/>
</dbReference>
<keyword evidence="3 10" id="KW-0068">Autocatalytic cleavage</keyword>
<keyword evidence="9 10" id="KW-0670">Pyruvate</keyword>
<comment type="PTM">
    <text evidence="10">Is synthesized initially as an inactive proenzyme. Formation of the active enzyme involves a self-maturation process in which the active site pyruvoyl group is generated from an internal serine residue via an autocatalytic post-translational modification. Two non-identical subunits are generated from the proenzyme in this reaction, and the pyruvate is formed at the N-terminus of the alpha chain, which is derived from the carboxyl end of the proenzyme. The post-translation cleavage follows an unusual pathway, termed non-hydrolytic serinolysis, in which the side chain hydroxyl group of the serine supplies its oxygen atom to form the C-terminus of the beta chain, while the remainder of the serine residue undergoes an oxidative deamination to produce ammonia and the pyruvoyl group blocking the N-terminus of the alpha chain.</text>
</comment>
<gene>
    <name evidence="11" type="primary">speD</name>
    <name evidence="10" type="synonym">speH</name>
    <name evidence="11" type="ORF">DWW02_04465</name>
</gene>
<evidence type="ECO:0000256" key="1">
    <source>
        <dbReference type="ARBA" id="ARBA00022691"/>
    </source>
</evidence>
<dbReference type="GO" id="GO:0004014">
    <property type="term" value="F:adenosylmethionine decarboxylase activity"/>
    <property type="evidence" value="ECO:0007669"/>
    <property type="project" value="UniProtKB-UniRule"/>
</dbReference>
<evidence type="ECO:0000256" key="8">
    <source>
        <dbReference type="ARBA" id="ARBA00023270"/>
    </source>
</evidence>
<dbReference type="NCBIfam" id="TIGR03330">
    <property type="entry name" value="SAM_DCase_Bsu"/>
    <property type="match status" value="1"/>
</dbReference>